<dbReference type="STRING" id="545697.HMPREF0216_01448"/>
<dbReference type="eggNOG" id="ENOG5030GA3">
    <property type="taxonomic scope" value="Bacteria"/>
</dbReference>
<keyword evidence="1" id="KW-0472">Membrane</keyword>
<dbReference type="HOGENOM" id="CLU_1109893_0_0_9"/>
<gene>
    <name evidence="2" type="ORF">HMPREF0216_01448</name>
</gene>
<protein>
    <submittedName>
        <fullName evidence="2">Uncharacterized protein</fullName>
    </submittedName>
</protein>
<keyword evidence="1" id="KW-1133">Transmembrane helix</keyword>
<comment type="caution">
    <text evidence="2">The sequence shown here is derived from an EMBL/GenBank/DDBJ whole genome shotgun (WGS) entry which is preliminary data.</text>
</comment>
<evidence type="ECO:0000313" key="3">
    <source>
        <dbReference type="Proteomes" id="UP000010420"/>
    </source>
</evidence>
<keyword evidence="3" id="KW-1185">Reference proteome</keyword>
<dbReference type="Proteomes" id="UP000010420">
    <property type="component" value="Unassembled WGS sequence"/>
</dbReference>
<sequence length="250" mass="28767">MTKAKKIIRNIIIMVGVVILLVFLGSRIQQNKILRTEFTDKVNPYEQTLEEILYNSKKITMKKRLFSFRKHYYILSDGVLIGEVTGKLFPVFGDTLKLKDVNGAVIKEESQIKRLGFTQEKLFNISINRLGKVEDSNGNTTGYIGEEKLQDFWKLKHILYFYDENYNKLGKGIEENLFFNKDYNILDNNKNVDYIIDGKHFSLTDDTTIEIIDSSDIPIEDAIFYTIIEKSISSSKTKSSSSNSGKSNKK</sequence>
<dbReference type="EMBL" id="AMEZ01000036">
    <property type="protein sequence ID" value="EKY27415.1"/>
    <property type="molecule type" value="Genomic_DNA"/>
</dbReference>
<organism evidence="2 3">
    <name type="scientific">Clostridium celatum DSM 1785</name>
    <dbReference type="NCBI Taxonomy" id="545697"/>
    <lineage>
        <taxon>Bacteria</taxon>
        <taxon>Bacillati</taxon>
        <taxon>Bacillota</taxon>
        <taxon>Clostridia</taxon>
        <taxon>Eubacteriales</taxon>
        <taxon>Clostridiaceae</taxon>
        <taxon>Clostridium</taxon>
    </lineage>
</organism>
<dbReference type="OrthoDB" id="1931689at2"/>
<feature type="transmembrane region" description="Helical" evidence="1">
    <location>
        <begin position="7"/>
        <end position="26"/>
    </location>
</feature>
<dbReference type="RefSeq" id="WP_005212745.1">
    <property type="nucleotide sequence ID" value="NZ_KB291628.1"/>
</dbReference>
<dbReference type="PATRIC" id="fig|545697.3.peg.1427"/>
<accession>L1QIC1</accession>
<name>L1QIC1_9CLOT</name>
<evidence type="ECO:0000256" key="1">
    <source>
        <dbReference type="SAM" id="Phobius"/>
    </source>
</evidence>
<proteinExistence type="predicted"/>
<evidence type="ECO:0000313" key="2">
    <source>
        <dbReference type="EMBL" id="EKY27415.1"/>
    </source>
</evidence>
<keyword evidence="1" id="KW-0812">Transmembrane</keyword>
<dbReference type="AlphaFoldDB" id="L1QIC1"/>
<reference evidence="2 3" key="1">
    <citation type="submission" date="2012-05" db="EMBL/GenBank/DDBJ databases">
        <authorList>
            <person name="Weinstock G."/>
            <person name="Sodergren E."/>
            <person name="Lobos E.A."/>
            <person name="Fulton L."/>
            <person name="Fulton R."/>
            <person name="Courtney L."/>
            <person name="Fronick C."/>
            <person name="O'Laughlin M."/>
            <person name="Godfrey J."/>
            <person name="Wilson R.M."/>
            <person name="Miner T."/>
            <person name="Farmer C."/>
            <person name="Delehaunty K."/>
            <person name="Cordes M."/>
            <person name="Minx P."/>
            <person name="Tomlinson C."/>
            <person name="Chen J."/>
            <person name="Wollam A."/>
            <person name="Pepin K.H."/>
            <person name="Bhonagiri V."/>
            <person name="Zhang X."/>
            <person name="Suruliraj S."/>
            <person name="Warren W."/>
            <person name="Mitreva M."/>
            <person name="Mardis E.R."/>
            <person name="Wilson R.K."/>
        </authorList>
    </citation>
    <scope>NUCLEOTIDE SEQUENCE [LARGE SCALE GENOMIC DNA]</scope>
    <source>
        <strain evidence="2 3">DSM 1785</strain>
    </source>
</reference>